<feature type="chain" id="PRO_5023312073" description="Phosphatidylserine decarboxylase alpha chain" evidence="12">
    <location>
        <begin position="242"/>
        <end position="270"/>
    </location>
</feature>
<evidence type="ECO:0000256" key="9">
    <source>
        <dbReference type="ARBA" id="ARBA00023239"/>
    </source>
</evidence>
<dbReference type="InterPro" id="IPR033178">
    <property type="entry name" value="PSD_type1_pro"/>
</dbReference>
<evidence type="ECO:0000256" key="1">
    <source>
        <dbReference type="ARBA" id="ARBA00005189"/>
    </source>
</evidence>
<comment type="PTM">
    <text evidence="12">Is synthesized initially as an inactive proenzyme. Formation of the active enzyme involves a self-maturation process in which the active site pyruvoyl group is generated from an internal serine residue via an autocatalytic post-translational modification. Two non-identical subunits are generated from the proenzyme in this reaction, and the pyruvate is formed at the N-terminus of the alpha chain, which is derived from the carboxyl end of the proenzyme. The autoendoproteolytic cleavage occurs by a canonical serine protease mechanism, in which the side chain hydroxyl group of the serine supplies its oxygen atom to form the C-terminus of the beta chain, while the remainder of the serine residue undergoes an oxidative deamination to produce ammonia and the pyruvoyl prosthetic group on the alpha chain. During this reaction, the Ser that is part of the protease active site of the proenzyme becomes the pyruvoyl prosthetic group, which constitutes an essential element of the active site of the mature decarboxylase.</text>
</comment>
<comment type="subunit">
    <text evidence="12">Heterodimer of a large membrane-associated beta subunit and a small pyruvoyl-containing alpha subunit.</text>
</comment>
<evidence type="ECO:0000256" key="6">
    <source>
        <dbReference type="ARBA" id="ARBA00023136"/>
    </source>
</evidence>
<feature type="active site" description="Charge relay system; for autoendoproteolytic cleavage activity" evidence="12">
    <location>
        <position position="139"/>
    </location>
</feature>
<keyword evidence="9 12" id="KW-0456">Lyase</keyword>
<gene>
    <name evidence="12" type="primary">psd</name>
    <name evidence="13" type="ordered locus">Rmag_0349</name>
</gene>
<keyword evidence="8 12" id="KW-0594">Phospholipid biosynthesis</keyword>
<dbReference type="RefSeq" id="WP_011737750.1">
    <property type="nucleotide sequence ID" value="NC_008610.1"/>
</dbReference>
<feature type="active site" description="Charge relay system; for autoendoproteolytic cleavage activity" evidence="12">
    <location>
        <position position="83"/>
    </location>
</feature>
<reference evidence="13 14" key="1">
    <citation type="journal article" date="2007" name="Science">
        <title>The Calyptogena magnifica chemoautotrophic symbiont genome.</title>
        <authorList>
            <person name="Newton I.L.G."/>
            <person name="Woyke T."/>
            <person name="Auchtung T.A."/>
            <person name="Dilly G.F."/>
            <person name="Dutton R.J."/>
            <person name="Fisher M.C."/>
            <person name="Fontanez K.M."/>
            <person name="Lau E."/>
            <person name="Stewart F.J."/>
            <person name="Richardson P.M."/>
            <person name="Barry K.W."/>
            <person name="Saunders E."/>
            <person name="Detter J.C."/>
            <person name="Wu D."/>
            <person name="Eisen J.A."/>
            <person name="Cavanaugh C.M."/>
        </authorList>
    </citation>
    <scope>NUCLEOTIDE SEQUENCE [LARGE SCALE GENOMIC DNA]</scope>
    <source>
        <strain evidence="13 14">Cm</strain>
    </source>
</reference>
<dbReference type="GO" id="GO:0006646">
    <property type="term" value="P:phosphatidylethanolamine biosynthetic process"/>
    <property type="evidence" value="ECO:0007669"/>
    <property type="project" value="UniProtKB-UniRule"/>
</dbReference>
<keyword evidence="3 12" id="KW-0444">Lipid biosynthesis</keyword>
<sequence>MIWWQYVIPQHWLSRLMLHFACIKNIWLKNRFIAWFVKSYQVNLSEAVRENIEDYQNFNDFFTRALKPDARKIADSLIVCPVDGKVSKVGNINNTQIIQAKNHKYSVEQLLGNDIRSVEFRVGFFITIYLSPKDYHRIHMPYYGKLISMSYIPGDLFSVNQTTAENVDGLFARNERVVCYFETEFGLCAFVLVGAIFVGSMQTVWHGQINPPYKKQIQHFDYSNEGISLKKGQELGRFNMGSTVIMLMPDQTNKFSLKETEVVRMGQALV</sequence>
<feature type="site" description="Cleavage (non-hydrolytic); by autocatalysis" evidence="12">
    <location>
        <begin position="241"/>
        <end position="242"/>
    </location>
</feature>
<keyword evidence="6 12" id="KW-0472">Membrane</keyword>
<keyword evidence="4 12" id="KW-0210">Decarboxylase</keyword>
<dbReference type="EC" id="4.1.1.65" evidence="12"/>
<comment type="function">
    <text evidence="12">Catalyzes the formation of phosphatidylethanolamine (PtdEtn) from phosphatidylserine (PtdSer).</text>
</comment>
<dbReference type="HAMAP" id="MF_00662">
    <property type="entry name" value="PS_decarb_PSD_B_type1"/>
    <property type="match status" value="1"/>
</dbReference>
<organism evidence="13 14">
    <name type="scientific">Ruthia magnifica subsp. Calyptogena magnifica</name>
    <dbReference type="NCBI Taxonomy" id="413404"/>
    <lineage>
        <taxon>Bacteria</taxon>
        <taxon>Pseudomonadati</taxon>
        <taxon>Pseudomonadota</taxon>
        <taxon>Gammaproteobacteria</taxon>
        <taxon>Candidatus Pseudothioglobaceae</taxon>
        <taxon>Candidatus Ruthturnera</taxon>
    </lineage>
</organism>
<evidence type="ECO:0000256" key="5">
    <source>
        <dbReference type="ARBA" id="ARBA00023098"/>
    </source>
</evidence>
<evidence type="ECO:0000256" key="4">
    <source>
        <dbReference type="ARBA" id="ARBA00022793"/>
    </source>
</evidence>
<dbReference type="InterPro" id="IPR033177">
    <property type="entry name" value="PSD-B"/>
</dbReference>
<evidence type="ECO:0000256" key="7">
    <source>
        <dbReference type="ARBA" id="ARBA00023145"/>
    </source>
</evidence>
<keyword evidence="7 12" id="KW-0865">Zymogen</keyword>
<dbReference type="PANTHER" id="PTHR10067">
    <property type="entry name" value="PHOSPHATIDYLSERINE DECARBOXYLASE"/>
    <property type="match status" value="1"/>
</dbReference>
<dbReference type="UniPathway" id="UPA00558">
    <property type="reaction ID" value="UER00616"/>
</dbReference>
<evidence type="ECO:0000256" key="11">
    <source>
        <dbReference type="ARBA" id="ARBA00023317"/>
    </source>
</evidence>
<feature type="modified residue" description="Pyruvic acid (Ser); by autocatalysis" evidence="12">
    <location>
        <position position="242"/>
    </location>
</feature>
<dbReference type="HOGENOM" id="CLU_029061_4_1_6"/>
<dbReference type="STRING" id="413404.Rmag_0349"/>
<keyword evidence="11 12" id="KW-0670">Pyruvate</keyword>
<evidence type="ECO:0000256" key="2">
    <source>
        <dbReference type="ARBA" id="ARBA00022475"/>
    </source>
</evidence>
<keyword evidence="10 12" id="KW-1208">Phospholipid metabolism</keyword>
<dbReference type="KEGG" id="rma:Rmag_0349"/>
<evidence type="ECO:0000256" key="12">
    <source>
        <dbReference type="HAMAP-Rule" id="MF_00662"/>
    </source>
</evidence>
<proteinExistence type="inferred from homology"/>
<comment type="similarity">
    <text evidence="12">Belongs to the phosphatidylserine decarboxylase family. PSD-B subfamily. Prokaryotic type I sub-subfamily.</text>
</comment>
<dbReference type="Pfam" id="PF02666">
    <property type="entry name" value="PS_Dcarbxylase"/>
    <property type="match status" value="1"/>
</dbReference>
<protein>
    <recommendedName>
        <fullName evidence="12">Phosphatidylserine decarboxylase proenzyme</fullName>
        <ecNumber evidence="12">4.1.1.65</ecNumber>
    </recommendedName>
    <component>
        <recommendedName>
            <fullName evidence="12">Phosphatidylserine decarboxylase alpha chain</fullName>
        </recommendedName>
    </component>
    <component>
        <recommendedName>
            <fullName evidence="12">Phosphatidylserine decarboxylase beta chain</fullName>
        </recommendedName>
    </component>
</protein>
<accession>A1AW18</accession>
<dbReference type="Proteomes" id="UP000002587">
    <property type="component" value="Chromosome"/>
</dbReference>
<dbReference type="GO" id="GO:0005886">
    <property type="term" value="C:plasma membrane"/>
    <property type="evidence" value="ECO:0007669"/>
    <property type="project" value="UniProtKB-SubCell"/>
</dbReference>
<comment type="pathway">
    <text evidence="1">Lipid metabolism.</text>
</comment>
<feature type="active site" description="Charge relay system; for autoendoproteolytic cleavage activity" evidence="12">
    <location>
        <position position="242"/>
    </location>
</feature>
<name>A1AW18_RUTMC</name>
<keyword evidence="2 12" id="KW-1003">Cell membrane</keyword>
<evidence type="ECO:0000256" key="8">
    <source>
        <dbReference type="ARBA" id="ARBA00023209"/>
    </source>
</evidence>
<evidence type="ECO:0000313" key="13">
    <source>
        <dbReference type="EMBL" id="ABL02125.1"/>
    </source>
</evidence>
<comment type="pathway">
    <text evidence="12">Phospholipid metabolism; phosphatidylethanolamine biosynthesis; phosphatidylethanolamine from CDP-diacylglycerol: step 2/2.</text>
</comment>
<evidence type="ECO:0000256" key="10">
    <source>
        <dbReference type="ARBA" id="ARBA00023264"/>
    </source>
</evidence>
<comment type="catalytic activity">
    <reaction evidence="12">
        <text>a 1,2-diacyl-sn-glycero-3-phospho-L-serine + H(+) = a 1,2-diacyl-sn-glycero-3-phosphoethanolamine + CO2</text>
        <dbReference type="Rhea" id="RHEA:20828"/>
        <dbReference type="ChEBI" id="CHEBI:15378"/>
        <dbReference type="ChEBI" id="CHEBI:16526"/>
        <dbReference type="ChEBI" id="CHEBI:57262"/>
        <dbReference type="ChEBI" id="CHEBI:64612"/>
        <dbReference type="EC" id="4.1.1.65"/>
    </reaction>
</comment>
<evidence type="ECO:0000313" key="14">
    <source>
        <dbReference type="Proteomes" id="UP000002587"/>
    </source>
</evidence>
<feature type="active site" description="Schiff-base intermediate with substrate; via pyruvic acid; for decarboxylase activity" evidence="12">
    <location>
        <position position="242"/>
    </location>
</feature>
<keyword evidence="5 12" id="KW-0443">Lipid metabolism</keyword>
<feature type="chain" id="PRO_5023312074" description="Phosphatidylserine decarboxylase beta chain" evidence="12">
    <location>
        <begin position="1"/>
        <end position="241"/>
    </location>
</feature>
<dbReference type="PANTHER" id="PTHR10067:SF6">
    <property type="entry name" value="PHOSPHATIDYLSERINE DECARBOXYLASE PROENZYME, MITOCHONDRIAL"/>
    <property type="match status" value="1"/>
</dbReference>
<dbReference type="AlphaFoldDB" id="A1AW18"/>
<comment type="cofactor">
    <cofactor evidence="12">
        <name>pyruvate</name>
        <dbReference type="ChEBI" id="CHEBI:15361"/>
    </cofactor>
    <text evidence="12">Binds 1 pyruvoyl group covalently per subunit.</text>
</comment>
<dbReference type="GO" id="GO:0004609">
    <property type="term" value="F:phosphatidylserine decarboxylase activity"/>
    <property type="evidence" value="ECO:0007669"/>
    <property type="project" value="UniProtKB-UniRule"/>
</dbReference>
<comment type="subcellular location">
    <subcellularLocation>
        <location evidence="12">Cell membrane</location>
        <topology evidence="12">Peripheral membrane protein</topology>
    </subcellularLocation>
</comment>
<dbReference type="EMBL" id="CP000488">
    <property type="protein sequence ID" value="ABL02125.1"/>
    <property type="molecule type" value="Genomic_DNA"/>
</dbReference>
<dbReference type="InterPro" id="IPR003817">
    <property type="entry name" value="PS_Dcarbxylase"/>
</dbReference>
<dbReference type="eggNOG" id="COG0688">
    <property type="taxonomic scope" value="Bacteria"/>
</dbReference>
<dbReference type="NCBIfam" id="TIGR00163">
    <property type="entry name" value="PS_decarb"/>
    <property type="match status" value="1"/>
</dbReference>
<evidence type="ECO:0000256" key="3">
    <source>
        <dbReference type="ARBA" id="ARBA00022516"/>
    </source>
</evidence>
<keyword evidence="14" id="KW-1185">Reference proteome</keyword>